<dbReference type="Gene3D" id="3.40.50.2300">
    <property type="match status" value="1"/>
</dbReference>
<dbReference type="CDD" id="cd16345">
    <property type="entry name" value="LMWP_ArsC"/>
    <property type="match status" value="1"/>
</dbReference>
<organism evidence="3">
    <name type="scientific">Chlorobium phaeovibrioides (strain DSM 265 / 1930)</name>
    <name type="common">Prosthecochloris vibrioformis (strain DSM 265)</name>
    <dbReference type="NCBI Taxonomy" id="290318"/>
    <lineage>
        <taxon>Bacteria</taxon>
        <taxon>Pseudomonadati</taxon>
        <taxon>Chlorobiota</taxon>
        <taxon>Chlorobiia</taxon>
        <taxon>Chlorobiales</taxon>
        <taxon>Chlorobiaceae</taxon>
        <taxon>Chlorobium/Pelodictyon group</taxon>
        <taxon>Chlorobium</taxon>
    </lineage>
</organism>
<feature type="domain" description="Phosphotyrosine protein phosphatase I" evidence="2">
    <location>
        <begin position="19"/>
        <end position="158"/>
    </location>
</feature>
<sequence length="159" mass="17960">MFFQIFLETNLPTSMDKKKTVLILCTENTARSQMAEGLLRNMAGDRFEVLSAGTQPADAVHPLAFKAMQEIGIDISGQHPKDIATYLGKTFVHYLLIVCSKANDTCPRIWPGMAVEENRIYWPIEDPAATEGSEEERLEAFRRVRDELQANLADWIEKA</sequence>
<accession>A4SF91</accession>
<gene>
    <name evidence="3" type="ordered locus">Cvib_1136</name>
</gene>
<dbReference type="InterPro" id="IPR036196">
    <property type="entry name" value="Ptyr_pPase_sf"/>
</dbReference>
<protein>
    <submittedName>
        <fullName evidence="3">Protein tyrosine phosphatase</fullName>
    </submittedName>
</protein>
<evidence type="ECO:0000313" key="3">
    <source>
        <dbReference type="EMBL" id="ABP37150.1"/>
    </source>
</evidence>
<dbReference type="PANTHER" id="PTHR43428:SF1">
    <property type="entry name" value="ARSENATE REDUCTASE"/>
    <property type="match status" value="1"/>
</dbReference>
<proteinExistence type="predicted"/>
<dbReference type="eggNOG" id="COG0394">
    <property type="taxonomic scope" value="Bacteria"/>
</dbReference>
<dbReference type="KEGG" id="pvi:Cvib_1136"/>
<dbReference type="Pfam" id="PF01451">
    <property type="entry name" value="LMWPc"/>
    <property type="match status" value="1"/>
</dbReference>
<dbReference type="HOGENOM" id="CLU_071415_3_2_10"/>
<reference evidence="3" key="1">
    <citation type="submission" date="2007-03" db="EMBL/GenBank/DDBJ databases">
        <title>Complete sequence of Prosthecochloris vibrioformis DSM 265.</title>
        <authorList>
            <consortium name="US DOE Joint Genome Institute"/>
            <person name="Copeland A."/>
            <person name="Lucas S."/>
            <person name="Lapidus A."/>
            <person name="Barry K."/>
            <person name="Detter J.C."/>
            <person name="Glavina del Rio T."/>
            <person name="Hammon N."/>
            <person name="Israni S."/>
            <person name="Pitluck S."/>
            <person name="Schmutz J."/>
            <person name="Larimer F."/>
            <person name="Land M."/>
            <person name="Hauser L."/>
            <person name="Mikhailova N."/>
            <person name="Li T."/>
            <person name="Overmann J."/>
            <person name="Schuster S.C."/>
            <person name="Bryant D.A."/>
            <person name="Richardson P."/>
        </authorList>
    </citation>
    <scope>NUCLEOTIDE SEQUENCE [LARGE SCALE GENOMIC DNA]</scope>
    <source>
        <strain evidence="3">DSM 265</strain>
    </source>
</reference>
<evidence type="ECO:0000259" key="2">
    <source>
        <dbReference type="SMART" id="SM00226"/>
    </source>
</evidence>
<dbReference type="EMBL" id="CP000607">
    <property type="protein sequence ID" value="ABP37150.1"/>
    <property type="molecule type" value="Genomic_DNA"/>
</dbReference>
<dbReference type="SMART" id="SM00226">
    <property type="entry name" value="LMWPc"/>
    <property type="match status" value="1"/>
</dbReference>
<dbReference type="PANTHER" id="PTHR43428">
    <property type="entry name" value="ARSENATE REDUCTASE"/>
    <property type="match status" value="1"/>
</dbReference>
<dbReference type="SUPFAM" id="SSF52788">
    <property type="entry name" value="Phosphotyrosine protein phosphatases I"/>
    <property type="match status" value="1"/>
</dbReference>
<evidence type="ECO:0000256" key="1">
    <source>
        <dbReference type="ARBA" id="ARBA00022849"/>
    </source>
</evidence>
<dbReference type="GO" id="GO:0046685">
    <property type="term" value="P:response to arsenic-containing substance"/>
    <property type="evidence" value="ECO:0007669"/>
    <property type="project" value="UniProtKB-KW"/>
</dbReference>
<dbReference type="AlphaFoldDB" id="A4SF91"/>
<name>A4SF91_CHLPM</name>
<dbReference type="InterPro" id="IPR023485">
    <property type="entry name" value="Ptyr_pPase"/>
</dbReference>
<dbReference type="STRING" id="290318.Cvib_1136"/>
<keyword evidence="1" id="KW-0059">Arsenical resistance</keyword>